<accession>A0A255I413</accession>
<dbReference type="EMBL" id="NOKA02000003">
    <property type="protein sequence ID" value="RDY32665.1"/>
    <property type="molecule type" value="Genomic_DNA"/>
</dbReference>
<dbReference type="Pfam" id="PF00005">
    <property type="entry name" value="ABC_tran"/>
    <property type="match status" value="1"/>
</dbReference>
<evidence type="ECO:0000259" key="1">
    <source>
        <dbReference type="PROSITE" id="PS50893"/>
    </source>
</evidence>
<keyword evidence="3" id="KW-0067">ATP-binding</keyword>
<dbReference type="InterPro" id="IPR015854">
    <property type="entry name" value="ABC_transpr_LolD-like"/>
</dbReference>
<reference evidence="3 4" key="1">
    <citation type="journal article" date="2017" name="Genome Announc.">
        <title>Draft Genome Sequence of a Sporulating and Motile Strain of Lachnotalea glycerini Isolated from Water in Quebec City, Canada.</title>
        <authorList>
            <person name="Maheux A.F."/>
            <person name="Boudreau D.K."/>
            <person name="Berube E."/>
            <person name="Boissinot M."/>
            <person name="Raymond F."/>
            <person name="Brodeur S."/>
            <person name="Corbeil J."/>
            <person name="Isabel S."/>
            <person name="Omar R.F."/>
            <person name="Bergeron M.G."/>
        </authorList>
    </citation>
    <scope>NUCLEOTIDE SEQUENCE [LARGE SCALE GENOMIC DNA]</scope>
    <source>
        <strain evidence="3 4">CCRI-19302</strain>
    </source>
</reference>
<reference evidence="2 5" key="2">
    <citation type="submission" date="2018-05" db="EMBL/GenBank/DDBJ databases">
        <title>Genomic Encyclopedia of Type Strains, Phase IV (KMG-IV): sequencing the most valuable type-strain genomes for metagenomic binning, comparative biology and taxonomic classification.</title>
        <authorList>
            <person name="Goeker M."/>
        </authorList>
    </citation>
    <scope>NUCLEOTIDE SEQUENCE [LARGE SCALE GENOMIC DNA]</scope>
    <source>
        <strain evidence="2 5">DSM 28816</strain>
    </source>
</reference>
<name>A0A255I413_9FIRM</name>
<dbReference type="EMBL" id="QICS01000002">
    <property type="protein sequence ID" value="PXV93723.1"/>
    <property type="molecule type" value="Genomic_DNA"/>
</dbReference>
<keyword evidence="3" id="KW-0547">Nucleotide-binding</keyword>
<dbReference type="Proteomes" id="UP000247523">
    <property type="component" value="Unassembled WGS sequence"/>
</dbReference>
<dbReference type="OrthoDB" id="9802264at2"/>
<organism evidence="3 4">
    <name type="scientific">Lachnotalea glycerini</name>
    <dbReference type="NCBI Taxonomy" id="1763509"/>
    <lineage>
        <taxon>Bacteria</taxon>
        <taxon>Bacillati</taxon>
        <taxon>Bacillota</taxon>
        <taxon>Clostridia</taxon>
        <taxon>Lachnospirales</taxon>
        <taxon>Lachnospiraceae</taxon>
        <taxon>Lachnotalea</taxon>
    </lineage>
</organism>
<proteinExistence type="predicted"/>
<dbReference type="InterPro" id="IPR003439">
    <property type="entry name" value="ABC_transporter-like_ATP-bd"/>
</dbReference>
<evidence type="ECO:0000313" key="5">
    <source>
        <dbReference type="Proteomes" id="UP000247523"/>
    </source>
</evidence>
<dbReference type="GO" id="GO:0016887">
    <property type="term" value="F:ATP hydrolysis activity"/>
    <property type="evidence" value="ECO:0007669"/>
    <property type="project" value="InterPro"/>
</dbReference>
<gene>
    <name evidence="2" type="ORF">C8E03_102498</name>
    <name evidence="3" type="ORF">CG710_004355</name>
</gene>
<dbReference type="GO" id="GO:0005524">
    <property type="term" value="F:ATP binding"/>
    <property type="evidence" value="ECO:0007669"/>
    <property type="project" value="UniProtKB-KW"/>
</dbReference>
<dbReference type="Proteomes" id="UP000216411">
    <property type="component" value="Unassembled WGS sequence"/>
</dbReference>
<dbReference type="PROSITE" id="PS50893">
    <property type="entry name" value="ABC_TRANSPORTER_2"/>
    <property type="match status" value="1"/>
</dbReference>
<evidence type="ECO:0000313" key="4">
    <source>
        <dbReference type="Proteomes" id="UP000216411"/>
    </source>
</evidence>
<dbReference type="GO" id="GO:0005886">
    <property type="term" value="C:plasma membrane"/>
    <property type="evidence" value="ECO:0007669"/>
    <property type="project" value="TreeGrafter"/>
</dbReference>
<dbReference type="PANTHER" id="PTHR24220">
    <property type="entry name" value="IMPORT ATP-BINDING PROTEIN"/>
    <property type="match status" value="1"/>
</dbReference>
<comment type="caution">
    <text evidence="3">The sequence shown here is derived from an EMBL/GenBank/DDBJ whole genome shotgun (WGS) entry which is preliminary data.</text>
</comment>
<dbReference type="SUPFAM" id="SSF52540">
    <property type="entry name" value="P-loop containing nucleoside triphosphate hydrolases"/>
    <property type="match status" value="1"/>
</dbReference>
<dbReference type="AlphaFoldDB" id="A0A255I413"/>
<reference evidence="3" key="3">
    <citation type="submission" date="2018-07" db="EMBL/GenBank/DDBJ databases">
        <authorList>
            <person name="Quirk P.G."/>
            <person name="Krulwich T.A."/>
        </authorList>
    </citation>
    <scope>NUCLEOTIDE SEQUENCE</scope>
    <source>
        <strain evidence="3">CCRI-19302</strain>
    </source>
</reference>
<evidence type="ECO:0000313" key="2">
    <source>
        <dbReference type="EMBL" id="PXV93723.1"/>
    </source>
</evidence>
<dbReference type="InterPro" id="IPR017871">
    <property type="entry name" value="ABC_transporter-like_CS"/>
</dbReference>
<dbReference type="RefSeq" id="WP_094379313.1">
    <property type="nucleotide sequence ID" value="NZ_NOKA02000003.1"/>
</dbReference>
<dbReference type="PROSITE" id="PS00211">
    <property type="entry name" value="ABC_TRANSPORTER_1"/>
    <property type="match status" value="1"/>
</dbReference>
<keyword evidence="4" id="KW-1185">Reference proteome</keyword>
<dbReference type="InterPro" id="IPR027417">
    <property type="entry name" value="P-loop_NTPase"/>
</dbReference>
<protein>
    <submittedName>
        <fullName evidence="3">ATP-binding cassette domain-containing protein</fullName>
    </submittedName>
    <submittedName>
        <fullName evidence="2">Putative ABC transport system ATP-binding protein</fullName>
    </submittedName>
</protein>
<dbReference type="Gene3D" id="3.40.50.300">
    <property type="entry name" value="P-loop containing nucleotide triphosphate hydrolases"/>
    <property type="match status" value="1"/>
</dbReference>
<feature type="domain" description="ABC transporter" evidence="1">
    <location>
        <begin position="3"/>
        <end position="216"/>
    </location>
</feature>
<dbReference type="GO" id="GO:0022857">
    <property type="term" value="F:transmembrane transporter activity"/>
    <property type="evidence" value="ECO:0007669"/>
    <property type="project" value="TreeGrafter"/>
</dbReference>
<evidence type="ECO:0000313" key="3">
    <source>
        <dbReference type="EMBL" id="RDY32665.1"/>
    </source>
</evidence>
<sequence>MIVKAENIFKSYKKNKITLPVIKDFNYEFKDNHIYLIKGFSGKGKTTILSILALLDKEDSGKIYYNDKLVSDMDSEEKCRVRREEIGIVFQKYNLLQGLTVLENIILVDVSTQNLKKEEATLKAIEILRMLQVEEKKDCYPHELSGGEQQRVGIARAILKNPRICIFDEPVSNLDDKNIDIIVKFINNYCHQKDRMAIISSHSEHFDEIADNIINL</sequence>